<sequence length="114" mass="12857">MLSINKAADRDHLIIELNGEVDASNSVELDEVIQQALSEDSNKILVDGRKLEYISSAGLGVFMSYLEDFQEKNVSFVIFGLNEKVLNVFHILGLDQLIRIRQTQEEAEQALYEA</sequence>
<evidence type="ECO:0000313" key="4">
    <source>
        <dbReference type="EMBL" id="SEJ17361.1"/>
    </source>
</evidence>
<reference evidence="5" key="1">
    <citation type="submission" date="2016-10" db="EMBL/GenBank/DDBJ databases">
        <authorList>
            <person name="Varghese N."/>
            <person name="Submissions S."/>
        </authorList>
    </citation>
    <scope>NUCLEOTIDE SEQUENCE [LARGE SCALE GENOMIC DNA]</scope>
    <source>
        <strain evidence="5">IBRC-M 10761</strain>
    </source>
</reference>
<dbReference type="NCBIfam" id="TIGR00377">
    <property type="entry name" value="ant_ant_sig"/>
    <property type="match status" value="1"/>
</dbReference>
<accession>A0A1H6WK17</accession>
<evidence type="ECO:0000313" key="5">
    <source>
        <dbReference type="Proteomes" id="UP000199403"/>
    </source>
</evidence>
<dbReference type="InterPro" id="IPR003658">
    <property type="entry name" value="Anti-sigma_ant"/>
</dbReference>
<evidence type="ECO:0000256" key="2">
    <source>
        <dbReference type="RuleBase" id="RU003749"/>
    </source>
</evidence>
<gene>
    <name evidence="4" type="ORF">SAMN05192553_102758</name>
</gene>
<dbReference type="GO" id="GO:0043856">
    <property type="term" value="F:anti-sigma factor antagonist activity"/>
    <property type="evidence" value="ECO:0007669"/>
    <property type="project" value="InterPro"/>
</dbReference>
<dbReference type="RefSeq" id="WP_092172134.1">
    <property type="nucleotide sequence ID" value="NZ_FNZH01000002.1"/>
</dbReference>
<proteinExistence type="inferred from homology"/>
<dbReference type="OrthoDB" id="9795051at2"/>
<evidence type="ECO:0000256" key="1">
    <source>
        <dbReference type="ARBA" id="ARBA00009013"/>
    </source>
</evidence>
<dbReference type="AlphaFoldDB" id="A0A1H6WK17"/>
<dbReference type="CDD" id="cd07043">
    <property type="entry name" value="STAS_anti-anti-sigma_factors"/>
    <property type="match status" value="1"/>
</dbReference>
<dbReference type="SUPFAM" id="SSF52091">
    <property type="entry name" value="SpoIIaa-like"/>
    <property type="match status" value="1"/>
</dbReference>
<evidence type="ECO:0000259" key="3">
    <source>
        <dbReference type="PROSITE" id="PS50801"/>
    </source>
</evidence>
<dbReference type="EMBL" id="FNZH01000002">
    <property type="protein sequence ID" value="SEJ17361.1"/>
    <property type="molecule type" value="Genomic_DNA"/>
</dbReference>
<dbReference type="Pfam" id="PF01740">
    <property type="entry name" value="STAS"/>
    <property type="match status" value="1"/>
</dbReference>
<organism evidence="4 5">
    <name type="scientific">Cyclobacterium xiamenense</name>
    <dbReference type="NCBI Taxonomy" id="1297121"/>
    <lineage>
        <taxon>Bacteria</taxon>
        <taxon>Pseudomonadati</taxon>
        <taxon>Bacteroidota</taxon>
        <taxon>Cytophagia</taxon>
        <taxon>Cytophagales</taxon>
        <taxon>Cyclobacteriaceae</taxon>
        <taxon>Cyclobacterium</taxon>
    </lineage>
</organism>
<dbReference type="STRING" id="1416801.SAMN05192553_102758"/>
<keyword evidence="5" id="KW-1185">Reference proteome</keyword>
<dbReference type="PANTHER" id="PTHR33495">
    <property type="entry name" value="ANTI-SIGMA FACTOR ANTAGONIST TM_1081-RELATED-RELATED"/>
    <property type="match status" value="1"/>
</dbReference>
<protein>
    <recommendedName>
        <fullName evidence="2">Anti-sigma factor antagonist</fullName>
    </recommendedName>
</protein>
<dbReference type="PROSITE" id="PS50801">
    <property type="entry name" value="STAS"/>
    <property type="match status" value="1"/>
</dbReference>
<dbReference type="Gene3D" id="3.30.750.24">
    <property type="entry name" value="STAS domain"/>
    <property type="match status" value="1"/>
</dbReference>
<dbReference type="Proteomes" id="UP000199403">
    <property type="component" value="Unassembled WGS sequence"/>
</dbReference>
<feature type="domain" description="STAS" evidence="3">
    <location>
        <begin position="2"/>
        <end position="114"/>
    </location>
</feature>
<dbReference type="InterPro" id="IPR002645">
    <property type="entry name" value="STAS_dom"/>
</dbReference>
<comment type="similarity">
    <text evidence="1 2">Belongs to the anti-sigma-factor antagonist family.</text>
</comment>
<name>A0A1H6WK17_9BACT</name>
<dbReference type="InterPro" id="IPR036513">
    <property type="entry name" value="STAS_dom_sf"/>
</dbReference>